<reference evidence="6 7" key="1">
    <citation type="submission" date="2015-12" db="EMBL/GenBank/DDBJ databases">
        <title>The genome of Folsomia candida.</title>
        <authorList>
            <person name="Faddeeva A."/>
            <person name="Derks M.F."/>
            <person name="Anvar Y."/>
            <person name="Smit S."/>
            <person name="Van Straalen N."/>
            <person name="Roelofs D."/>
        </authorList>
    </citation>
    <scope>NUCLEOTIDE SEQUENCE [LARGE SCALE GENOMIC DNA]</scope>
    <source>
        <strain evidence="6 7">VU population</strain>
        <tissue evidence="6">Whole body</tissue>
    </source>
</reference>
<dbReference type="InterPro" id="IPR035914">
    <property type="entry name" value="Sperma_CUB_dom_sf"/>
</dbReference>
<dbReference type="OrthoDB" id="9991628at2759"/>
<keyword evidence="7" id="KW-1185">Reference proteome</keyword>
<evidence type="ECO:0000256" key="4">
    <source>
        <dbReference type="SAM" id="SignalP"/>
    </source>
</evidence>
<comment type="caution">
    <text evidence="3">Lacks conserved residue(s) required for the propagation of feature annotation.</text>
</comment>
<gene>
    <name evidence="6" type="ORF">Fcan01_01041</name>
</gene>
<evidence type="ECO:0000313" key="7">
    <source>
        <dbReference type="Proteomes" id="UP000198287"/>
    </source>
</evidence>
<organism evidence="6 7">
    <name type="scientific">Folsomia candida</name>
    <name type="common">Springtail</name>
    <dbReference type="NCBI Taxonomy" id="158441"/>
    <lineage>
        <taxon>Eukaryota</taxon>
        <taxon>Metazoa</taxon>
        <taxon>Ecdysozoa</taxon>
        <taxon>Arthropoda</taxon>
        <taxon>Hexapoda</taxon>
        <taxon>Collembola</taxon>
        <taxon>Entomobryomorpha</taxon>
        <taxon>Isotomoidea</taxon>
        <taxon>Isotomidae</taxon>
        <taxon>Proisotominae</taxon>
        <taxon>Folsomia</taxon>
    </lineage>
</organism>
<dbReference type="PANTHER" id="PTHR24251:SF37">
    <property type="entry name" value="CUB DOMAIN-CONTAINING PROTEIN"/>
    <property type="match status" value="1"/>
</dbReference>
<dbReference type="SUPFAM" id="SSF49854">
    <property type="entry name" value="Spermadhesin, CUB domain"/>
    <property type="match status" value="1"/>
</dbReference>
<name>A0A226F0Z5_FOLCA</name>
<sequence>MHSSSALVALILALVVVTSAIPKPRQNAPEDPEPILRVTTCGGFVEASSATIDFQPGGSIRADMRCIWTVRATYDSQRFNLVSSGLSENDGLYVTEYIVIPGAQQKLTTVGQNYTVGTKTVLVTLSVGHAPTFGFSLQFFSSGSSTNHMLSGHAELVGTRGNFSYPNNGIPYQNYEIALFTISPSIPAQPTLRFTAMALESDSLCQYDSVRTFTWFNDQYSQVARICGSTIPPSLTLQGGLGLISFTTDSSITGAGFSFEWE</sequence>
<evidence type="ECO:0000256" key="3">
    <source>
        <dbReference type="PROSITE-ProRule" id="PRU00059"/>
    </source>
</evidence>
<protein>
    <submittedName>
        <fullName evidence="6">Cubilin</fullName>
    </submittedName>
</protein>
<comment type="caution">
    <text evidence="6">The sequence shown here is derived from an EMBL/GenBank/DDBJ whole genome shotgun (WGS) entry which is preliminary data.</text>
</comment>
<dbReference type="Proteomes" id="UP000198287">
    <property type="component" value="Unassembled WGS sequence"/>
</dbReference>
<keyword evidence="4" id="KW-0732">Signal</keyword>
<dbReference type="SMART" id="SM00042">
    <property type="entry name" value="CUB"/>
    <property type="match status" value="1"/>
</dbReference>
<dbReference type="EMBL" id="LNIX01000001">
    <property type="protein sequence ID" value="OXA62871.1"/>
    <property type="molecule type" value="Genomic_DNA"/>
</dbReference>
<feature type="domain" description="CUB" evidence="5">
    <location>
        <begin position="141"/>
        <end position="262"/>
    </location>
</feature>
<feature type="signal peptide" evidence="4">
    <location>
        <begin position="1"/>
        <end position="20"/>
    </location>
</feature>
<dbReference type="Pfam" id="PF00431">
    <property type="entry name" value="CUB"/>
    <property type="match status" value="1"/>
</dbReference>
<evidence type="ECO:0000256" key="1">
    <source>
        <dbReference type="ARBA" id="ARBA00022737"/>
    </source>
</evidence>
<dbReference type="PANTHER" id="PTHR24251">
    <property type="entry name" value="OVOCHYMASE-RELATED"/>
    <property type="match status" value="1"/>
</dbReference>
<keyword evidence="2" id="KW-1015">Disulfide bond</keyword>
<evidence type="ECO:0000259" key="5">
    <source>
        <dbReference type="PROSITE" id="PS01180"/>
    </source>
</evidence>
<accession>A0A226F0Z5</accession>
<feature type="chain" id="PRO_5013144276" evidence="4">
    <location>
        <begin position="21"/>
        <end position="262"/>
    </location>
</feature>
<dbReference type="PROSITE" id="PS01180">
    <property type="entry name" value="CUB"/>
    <property type="match status" value="1"/>
</dbReference>
<proteinExistence type="predicted"/>
<dbReference type="CDD" id="cd00041">
    <property type="entry name" value="CUB"/>
    <property type="match status" value="1"/>
</dbReference>
<dbReference type="Gene3D" id="2.60.120.290">
    <property type="entry name" value="Spermadhesin, CUB domain"/>
    <property type="match status" value="1"/>
</dbReference>
<dbReference type="InterPro" id="IPR000859">
    <property type="entry name" value="CUB_dom"/>
</dbReference>
<evidence type="ECO:0000313" key="6">
    <source>
        <dbReference type="EMBL" id="OXA62871.1"/>
    </source>
</evidence>
<keyword evidence="1" id="KW-0677">Repeat</keyword>
<evidence type="ECO:0000256" key="2">
    <source>
        <dbReference type="ARBA" id="ARBA00023157"/>
    </source>
</evidence>
<dbReference type="AlphaFoldDB" id="A0A226F0Z5"/>